<feature type="domain" description="TraD/TraG TraM recognition site" evidence="2">
    <location>
        <begin position="421"/>
        <end position="531"/>
    </location>
</feature>
<accession>A0A2T4MZW3</accession>
<keyword evidence="1" id="KW-0472">Membrane</keyword>
<gene>
    <name evidence="3" type="ORF">DAA48_16420</name>
</gene>
<dbReference type="AlphaFoldDB" id="A0A2T4MZW3"/>
<name>A0A2T4MZW3_AERVE</name>
<dbReference type="InterPro" id="IPR027417">
    <property type="entry name" value="P-loop_NTPase"/>
</dbReference>
<dbReference type="RefSeq" id="WP_107684022.1">
    <property type="nucleotide sequence ID" value="NZ_PZKL01000037.1"/>
</dbReference>
<dbReference type="InterPro" id="IPR051162">
    <property type="entry name" value="T4SS_component"/>
</dbReference>
<dbReference type="Proteomes" id="UP000241986">
    <property type="component" value="Unassembled WGS sequence"/>
</dbReference>
<reference evidence="3 4" key="1">
    <citation type="submission" date="2018-03" db="EMBL/GenBank/DDBJ databases">
        <title>Aeromonas veronii whole genome sequencing and analysis.</title>
        <authorList>
            <person name="Xie H."/>
            <person name="Liu T."/>
            <person name="Wang K."/>
        </authorList>
    </citation>
    <scope>NUCLEOTIDE SEQUENCE [LARGE SCALE GENOMIC DNA]</scope>
    <source>
        <strain evidence="3 4">XH.VA.1</strain>
    </source>
</reference>
<dbReference type="Gene3D" id="3.40.50.300">
    <property type="entry name" value="P-loop containing nucleotide triphosphate hydrolases"/>
    <property type="match status" value="2"/>
</dbReference>
<sequence length="830" mass="91865">MGKTFNKVRGVTKNQDLDPLLLARDARPFAYRMRDITTENGGFIMVAMGIAILMWPFFDLPMISDLLLGIGLLFNLYAKGKTKQYEFKARMERNKDGKIENDGIIYLGNTNDEGTEIWFSNDDVRSHMLVLGTTGSGKTRFLLGLLYQALLIGAGCMYVDGKGDNTVWWLVYSLCRRLGREDDLLLINYLVGAGVADFDSSRELTRLSNTTNPLAQGTGEQLRSMIVGLMRDSGGDGDMWKGRASAMLGGLLKTLTYLRDIGEINLDVELIRSYLPLDKIVELAARTDIKPSKIAPIKKYLLELPGYTDEDALMGQIQSKAYEQHTYLTMQLTEVMADLSETYGHIFGVPLGEVDFKDVVFNRRILFVMLPALEKDPDALGGLGKLIVAGVRSALGPALGNSTEGTKRDVIDKKPTNSKLPFLLILDEYGYYSVKGFAVVAAQARSLGVGVVFAGQDYPSFKKGGEEEAASTVANTNITVIMKLQDSKETFELVESRGGEADITVTSGHENKGSAFSSYVDQNQTRVERRKRINLLDLMSQRPGAAHILFSDKVVRGQLFYADPNQVSKAYLNKFLMVNEGKKATIDAINGAFDKLNSLVSSSNKKVDDKNQHGNTDEEIATIFGDISEFKERRVDSSEACVMAIGNILLREELKDAEMQRQARLKEEAENPVLIDDSSIKDELDSEIPTISIPDSQSDTFVEDANGILNVMNDDERPRETVKDEAALLTSNFEMLLNETIISEMERKIDGPTSAQQKNSANPVNQLMEIEKLKGASDHEAGENAKKSIGMMSERIVYPNAPTPTKVPNEKIIETLSSLFTNIHLEKGED</sequence>
<evidence type="ECO:0000313" key="3">
    <source>
        <dbReference type="EMBL" id="PTH80139.1"/>
    </source>
</evidence>
<keyword evidence="1" id="KW-0812">Transmembrane</keyword>
<keyword evidence="1" id="KW-1133">Transmembrane helix</keyword>
<dbReference type="SUPFAM" id="SSF52540">
    <property type="entry name" value="P-loop containing nucleoside triphosphate hydrolases"/>
    <property type="match status" value="1"/>
</dbReference>
<evidence type="ECO:0000259" key="2">
    <source>
        <dbReference type="Pfam" id="PF12696"/>
    </source>
</evidence>
<dbReference type="Pfam" id="PF12696">
    <property type="entry name" value="TraG-D_C"/>
    <property type="match status" value="1"/>
</dbReference>
<dbReference type="EMBL" id="PZKL01000037">
    <property type="protein sequence ID" value="PTH80139.1"/>
    <property type="molecule type" value="Genomic_DNA"/>
</dbReference>
<proteinExistence type="predicted"/>
<organism evidence="3 4">
    <name type="scientific">Aeromonas veronii</name>
    <dbReference type="NCBI Taxonomy" id="654"/>
    <lineage>
        <taxon>Bacteria</taxon>
        <taxon>Pseudomonadati</taxon>
        <taxon>Pseudomonadota</taxon>
        <taxon>Gammaproteobacteria</taxon>
        <taxon>Aeromonadales</taxon>
        <taxon>Aeromonadaceae</taxon>
        <taxon>Aeromonas</taxon>
    </lineage>
</organism>
<feature type="transmembrane region" description="Helical" evidence="1">
    <location>
        <begin position="36"/>
        <end position="55"/>
    </location>
</feature>
<evidence type="ECO:0000256" key="1">
    <source>
        <dbReference type="SAM" id="Phobius"/>
    </source>
</evidence>
<dbReference type="InterPro" id="IPR032689">
    <property type="entry name" value="TraG-D_C"/>
</dbReference>
<comment type="caution">
    <text evidence="3">The sequence shown here is derived from an EMBL/GenBank/DDBJ whole genome shotgun (WGS) entry which is preliminary data.</text>
</comment>
<dbReference type="PANTHER" id="PTHR30121:SF6">
    <property type="entry name" value="SLR6007 PROTEIN"/>
    <property type="match status" value="1"/>
</dbReference>
<evidence type="ECO:0000313" key="4">
    <source>
        <dbReference type="Proteomes" id="UP000241986"/>
    </source>
</evidence>
<protein>
    <submittedName>
        <fullName evidence="3">Phosphoesterase</fullName>
    </submittedName>
</protein>
<dbReference type="PANTHER" id="PTHR30121">
    <property type="entry name" value="UNCHARACTERIZED PROTEIN YJGR-RELATED"/>
    <property type="match status" value="1"/>
</dbReference>